<dbReference type="AlphaFoldDB" id="A0A7C5HYH3"/>
<protein>
    <submittedName>
        <fullName evidence="1">Alkaline phosphatase family protein</fullName>
    </submittedName>
</protein>
<reference evidence="1" key="1">
    <citation type="journal article" date="2020" name="mSystems">
        <title>Genome- and Community-Level Interaction Insights into Carbon Utilization and Element Cycling Functions of Hydrothermarchaeota in Hydrothermal Sediment.</title>
        <authorList>
            <person name="Zhou Z."/>
            <person name="Liu Y."/>
            <person name="Xu W."/>
            <person name="Pan J."/>
            <person name="Luo Z.H."/>
            <person name="Li M."/>
        </authorList>
    </citation>
    <scope>NUCLEOTIDE SEQUENCE [LARGE SCALE GENOMIC DNA]</scope>
    <source>
        <strain evidence="1">HyVt-80</strain>
    </source>
</reference>
<dbReference type="PANTHER" id="PTHR10151">
    <property type="entry name" value="ECTONUCLEOTIDE PYROPHOSPHATASE/PHOSPHODIESTERASE"/>
    <property type="match status" value="1"/>
</dbReference>
<dbReference type="PANTHER" id="PTHR10151:SF120">
    <property type="entry name" value="BIS(5'-ADENOSYL)-TRIPHOSPHATASE"/>
    <property type="match status" value="1"/>
</dbReference>
<dbReference type="GO" id="GO:0016787">
    <property type="term" value="F:hydrolase activity"/>
    <property type="evidence" value="ECO:0007669"/>
    <property type="project" value="UniProtKB-ARBA"/>
</dbReference>
<dbReference type="Proteomes" id="UP000886129">
    <property type="component" value="Unassembled WGS sequence"/>
</dbReference>
<dbReference type="InterPro" id="IPR017850">
    <property type="entry name" value="Alkaline_phosphatase_core_sf"/>
</dbReference>
<accession>A0A7C5HYH3</accession>
<gene>
    <name evidence="1" type="ORF">ENL26_01805</name>
</gene>
<evidence type="ECO:0000313" key="1">
    <source>
        <dbReference type="EMBL" id="HHF08492.1"/>
    </source>
</evidence>
<comment type="caution">
    <text evidence="1">The sequence shown here is derived from an EMBL/GenBank/DDBJ whole genome shotgun (WGS) entry which is preliminary data.</text>
</comment>
<dbReference type="EMBL" id="DRTH01000105">
    <property type="protein sequence ID" value="HHF08492.1"/>
    <property type="molecule type" value="Genomic_DNA"/>
</dbReference>
<name>A0A7C5HYH3_9BACT</name>
<dbReference type="Pfam" id="PF01663">
    <property type="entry name" value="Phosphodiest"/>
    <property type="match status" value="1"/>
</dbReference>
<dbReference type="Gene3D" id="3.40.720.10">
    <property type="entry name" value="Alkaline Phosphatase, subunit A"/>
    <property type="match status" value="1"/>
</dbReference>
<sequence>MLDEYDMLPDYKRRAISNFSSGLIAHFCGHSPYPAFPFKQDKIDLSDIDNIVVFIIDALRYATVEKLLKRGKFEIIGNTSLSYMTSVFPSTTTAALTSYFTGVPPAKHGMLGYTLYLKEYGSIVNMIELTPLYQERDSLSRIGFDPLKFIPVQTVFQQLYENGVKGYLITSKSFVNTGLSRMHSNGGHSKGVYGIGDTFEELHSLLKSGSHESLTFVYWGLIDTYGHRYGPSSEAYELESYWLLKMIEDFFMRIRKKKVAFFIVSDHGQISTPWEEEIWWSRHDRDIYDLLYALPTGEHRATYLHTHEPERLKAIIEEKYPGKLKVLLRKETLELDLFGGIPEPGFLDRIGEVVVIPERDGSFCFKYTGQEHSMRGRHGGLSQDEMKIPVIFMRK</sequence>
<dbReference type="SUPFAM" id="SSF53649">
    <property type="entry name" value="Alkaline phosphatase-like"/>
    <property type="match status" value="1"/>
</dbReference>
<organism evidence="1">
    <name type="scientific">Kosmotoga arenicorallina</name>
    <dbReference type="NCBI Taxonomy" id="688066"/>
    <lineage>
        <taxon>Bacteria</taxon>
        <taxon>Thermotogati</taxon>
        <taxon>Thermotogota</taxon>
        <taxon>Thermotogae</taxon>
        <taxon>Kosmotogales</taxon>
        <taxon>Kosmotogaceae</taxon>
        <taxon>Kosmotoga</taxon>
    </lineage>
</organism>
<proteinExistence type="predicted"/>
<dbReference type="InterPro" id="IPR002591">
    <property type="entry name" value="Phosphodiest/P_Trfase"/>
</dbReference>